<comment type="caution">
    <text evidence="11">The sequence shown here is derived from an EMBL/GenBank/DDBJ whole genome shotgun (WGS) entry which is preliminary data.</text>
</comment>
<evidence type="ECO:0000256" key="9">
    <source>
        <dbReference type="SAM" id="MobiDB-lite"/>
    </source>
</evidence>
<dbReference type="InterPro" id="IPR003593">
    <property type="entry name" value="AAA+_ATPase"/>
</dbReference>
<dbReference type="PROSITE" id="PS00674">
    <property type="entry name" value="AAA"/>
    <property type="match status" value="1"/>
</dbReference>
<dbReference type="InterPro" id="IPR025753">
    <property type="entry name" value="AAA_N_dom"/>
</dbReference>
<gene>
    <name evidence="11" type="ORF">SLEP1_g20247</name>
</gene>
<dbReference type="InterPro" id="IPR003959">
    <property type="entry name" value="ATPase_AAA_core"/>
</dbReference>
<comment type="catalytic activity">
    <reaction evidence="7">
        <text>ATP + H2O = ADP + phosphate + H(+)</text>
        <dbReference type="Rhea" id="RHEA:13065"/>
        <dbReference type="ChEBI" id="CHEBI:15377"/>
        <dbReference type="ChEBI" id="CHEBI:15378"/>
        <dbReference type="ChEBI" id="CHEBI:30616"/>
        <dbReference type="ChEBI" id="CHEBI:43474"/>
        <dbReference type="ChEBI" id="CHEBI:456216"/>
    </reaction>
</comment>
<dbReference type="InterPro" id="IPR050747">
    <property type="entry name" value="Mitochondrial_chaperone_BCS1"/>
</dbReference>
<dbReference type="SMART" id="SM00382">
    <property type="entry name" value="AAA"/>
    <property type="match status" value="1"/>
</dbReference>
<comment type="similarity">
    <text evidence="2">Belongs to the AAA ATPase family. BCS1 subfamily.</text>
</comment>
<evidence type="ECO:0000259" key="10">
    <source>
        <dbReference type="SMART" id="SM00382"/>
    </source>
</evidence>
<comment type="cofactor">
    <cofactor evidence="1">
        <name>Mg(2+)</name>
        <dbReference type="ChEBI" id="CHEBI:18420"/>
    </cofactor>
</comment>
<dbReference type="SUPFAM" id="SSF52540">
    <property type="entry name" value="P-loop containing nucleoside triphosphate hydrolases"/>
    <property type="match status" value="1"/>
</dbReference>
<evidence type="ECO:0000313" key="12">
    <source>
        <dbReference type="Proteomes" id="UP001054252"/>
    </source>
</evidence>
<dbReference type="FunFam" id="3.40.50.300:FF:001122">
    <property type="entry name" value="AAA-ATPase ASD, mitochondrial"/>
    <property type="match status" value="1"/>
</dbReference>
<dbReference type="GO" id="GO:0005524">
    <property type="term" value="F:ATP binding"/>
    <property type="evidence" value="ECO:0007669"/>
    <property type="project" value="UniProtKB-KW"/>
</dbReference>
<sequence>MVMIGGDSWTQIGSSIAGLMFVLATLKQFFPYDLQLAFQEFVLATLQRFPFVQKLGEWLIIFFSPYVHISFPEYYGYQSNEAYTAIEAYLGALHTDKAAQLRGTLFKESKILILSREDSRIWDEFKGVKLWWSSGHSTTPDGDSRYYQLTVHRCHRPLITGSYLDYVIEEGKTILTKNKQRKLFSNNPSSYWHNYRGNLWSKVTFENPATFQTLAMDPKKKEEIVDDLLKFSRGKEYYTKIGKAWKRGYLLYGPPGTGKSTMISAMANLLNYDIYDLELTTIKTNTELRKLLVGTSNKSIIVIEDIDCSLDLTGHRNRKKGKSDNFKDDVDQKENELENEMSSKVTLSGLLNSIDGIWSACGQERIIVFTTNHVDKLDPALIRRGRMDMHIELSYCKFEAFKILAKNFLDVDSHHLFERIDILLKEVNMTPADVAEHLLTKNENKDVESCLKNLIQALEYAKKKAKSKTVPKSPKHHSIYSYLCKR</sequence>
<evidence type="ECO:0000256" key="2">
    <source>
        <dbReference type="ARBA" id="ARBA00007448"/>
    </source>
</evidence>
<dbReference type="Pfam" id="PF25568">
    <property type="entry name" value="AAA_lid_At3g28540"/>
    <property type="match status" value="1"/>
</dbReference>
<dbReference type="InterPro" id="IPR058017">
    <property type="entry name" value="At3g28540-like_C"/>
</dbReference>
<keyword evidence="5 8" id="KW-0067">ATP-binding</keyword>
<accession>A0AAV5JB88</accession>
<dbReference type="EMBL" id="BPVZ01000029">
    <property type="protein sequence ID" value="GKV08643.1"/>
    <property type="molecule type" value="Genomic_DNA"/>
</dbReference>
<evidence type="ECO:0000256" key="5">
    <source>
        <dbReference type="ARBA" id="ARBA00022840"/>
    </source>
</evidence>
<keyword evidence="4" id="KW-0378">Hydrolase</keyword>
<dbReference type="Pfam" id="PF00004">
    <property type="entry name" value="AAA"/>
    <property type="match status" value="1"/>
</dbReference>
<dbReference type="GO" id="GO:0016887">
    <property type="term" value="F:ATP hydrolysis activity"/>
    <property type="evidence" value="ECO:0007669"/>
    <property type="project" value="InterPro"/>
</dbReference>
<evidence type="ECO:0000256" key="7">
    <source>
        <dbReference type="ARBA" id="ARBA00049360"/>
    </source>
</evidence>
<proteinExistence type="inferred from homology"/>
<evidence type="ECO:0000313" key="11">
    <source>
        <dbReference type="EMBL" id="GKV08643.1"/>
    </source>
</evidence>
<keyword evidence="3 8" id="KW-0547">Nucleotide-binding</keyword>
<evidence type="ECO:0000256" key="3">
    <source>
        <dbReference type="ARBA" id="ARBA00022741"/>
    </source>
</evidence>
<dbReference type="Gene3D" id="6.10.280.40">
    <property type="match status" value="1"/>
</dbReference>
<evidence type="ECO:0000256" key="1">
    <source>
        <dbReference type="ARBA" id="ARBA00001946"/>
    </source>
</evidence>
<evidence type="ECO:0000256" key="4">
    <source>
        <dbReference type="ARBA" id="ARBA00022801"/>
    </source>
</evidence>
<dbReference type="Proteomes" id="UP001054252">
    <property type="component" value="Unassembled WGS sequence"/>
</dbReference>
<feature type="domain" description="AAA+ ATPase" evidence="10">
    <location>
        <begin position="245"/>
        <end position="397"/>
    </location>
</feature>
<keyword evidence="12" id="KW-1185">Reference proteome</keyword>
<dbReference type="GO" id="GO:0006950">
    <property type="term" value="P:response to stress"/>
    <property type="evidence" value="ECO:0007669"/>
    <property type="project" value="UniProtKB-ARBA"/>
</dbReference>
<evidence type="ECO:0000256" key="8">
    <source>
        <dbReference type="RuleBase" id="RU003651"/>
    </source>
</evidence>
<keyword evidence="6" id="KW-0460">Magnesium</keyword>
<evidence type="ECO:0000256" key="6">
    <source>
        <dbReference type="ARBA" id="ARBA00022842"/>
    </source>
</evidence>
<dbReference type="Pfam" id="PF14363">
    <property type="entry name" value="AAA_assoc"/>
    <property type="match status" value="1"/>
</dbReference>
<dbReference type="Gene3D" id="3.40.50.300">
    <property type="entry name" value="P-loop containing nucleotide triphosphate hydrolases"/>
    <property type="match status" value="1"/>
</dbReference>
<dbReference type="InterPro" id="IPR027417">
    <property type="entry name" value="P-loop_NTPase"/>
</dbReference>
<dbReference type="PANTHER" id="PTHR23070">
    <property type="entry name" value="BCS1 AAA-TYPE ATPASE"/>
    <property type="match status" value="1"/>
</dbReference>
<organism evidence="11 12">
    <name type="scientific">Rubroshorea leprosula</name>
    <dbReference type="NCBI Taxonomy" id="152421"/>
    <lineage>
        <taxon>Eukaryota</taxon>
        <taxon>Viridiplantae</taxon>
        <taxon>Streptophyta</taxon>
        <taxon>Embryophyta</taxon>
        <taxon>Tracheophyta</taxon>
        <taxon>Spermatophyta</taxon>
        <taxon>Magnoliopsida</taxon>
        <taxon>eudicotyledons</taxon>
        <taxon>Gunneridae</taxon>
        <taxon>Pentapetalae</taxon>
        <taxon>rosids</taxon>
        <taxon>malvids</taxon>
        <taxon>Malvales</taxon>
        <taxon>Dipterocarpaceae</taxon>
        <taxon>Rubroshorea</taxon>
    </lineage>
</organism>
<dbReference type="CDD" id="cd19510">
    <property type="entry name" value="RecA-like_BCS1"/>
    <property type="match status" value="1"/>
</dbReference>
<dbReference type="InterPro" id="IPR003960">
    <property type="entry name" value="ATPase_AAA_CS"/>
</dbReference>
<feature type="region of interest" description="Disordered" evidence="9">
    <location>
        <begin position="466"/>
        <end position="486"/>
    </location>
</feature>
<name>A0AAV5JB88_9ROSI</name>
<protein>
    <recommendedName>
        <fullName evidence="10">AAA+ ATPase domain-containing protein</fullName>
    </recommendedName>
</protein>
<reference evidence="11 12" key="1">
    <citation type="journal article" date="2021" name="Commun. Biol.">
        <title>The genome of Shorea leprosula (Dipterocarpaceae) highlights the ecological relevance of drought in aseasonal tropical rainforests.</title>
        <authorList>
            <person name="Ng K.K.S."/>
            <person name="Kobayashi M.J."/>
            <person name="Fawcett J.A."/>
            <person name="Hatakeyama M."/>
            <person name="Paape T."/>
            <person name="Ng C.H."/>
            <person name="Ang C.C."/>
            <person name="Tnah L.H."/>
            <person name="Lee C.T."/>
            <person name="Nishiyama T."/>
            <person name="Sese J."/>
            <person name="O'Brien M.J."/>
            <person name="Copetti D."/>
            <person name="Mohd Noor M.I."/>
            <person name="Ong R.C."/>
            <person name="Putra M."/>
            <person name="Sireger I.Z."/>
            <person name="Indrioko S."/>
            <person name="Kosugi Y."/>
            <person name="Izuno A."/>
            <person name="Isagi Y."/>
            <person name="Lee S.L."/>
            <person name="Shimizu K.K."/>
        </authorList>
    </citation>
    <scope>NUCLEOTIDE SEQUENCE [LARGE SCALE GENOMIC DNA]</scope>
    <source>
        <strain evidence="11">214</strain>
    </source>
</reference>
<dbReference type="AlphaFoldDB" id="A0AAV5JB88"/>